<organism evidence="5 6">
    <name type="scientific">Komarekiella delphini-convector SJRDD-AB1</name>
    <dbReference type="NCBI Taxonomy" id="2593771"/>
    <lineage>
        <taxon>Bacteria</taxon>
        <taxon>Bacillati</taxon>
        <taxon>Cyanobacteriota</taxon>
        <taxon>Cyanophyceae</taxon>
        <taxon>Nostocales</taxon>
        <taxon>Nostocaceae</taxon>
        <taxon>Komarekiella</taxon>
        <taxon>Komarekiella delphini-convector</taxon>
    </lineage>
</organism>
<keyword evidence="3" id="KW-0472">Membrane</keyword>
<keyword evidence="3" id="KW-1133">Transmembrane helix</keyword>
<dbReference type="Pfam" id="PF14159">
    <property type="entry name" value="CAAD"/>
    <property type="match status" value="1"/>
</dbReference>
<proteinExistence type="predicted"/>
<keyword evidence="3" id="KW-0812">Transmembrane</keyword>
<sequence length="151" mass="16740">MESQVQQSDFVDATSPNSMTTVQSSQPGNLSTLPSANKSSERVSEIGRKISNFLERLPEYVVNFFNEYKLPVISFALLVVGVTGLRILLAIVDAINDIPLVSPFFELVGIGYVTWSVFRYFLKASTRQELAAEMRSIKEQIAGENVSEPMS</sequence>
<accession>A0AA40VSU1</accession>
<feature type="transmembrane region" description="Helical" evidence="3">
    <location>
        <begin position="72"/>
        <end position="92"/>
    </location>
</feature>
<evidence type="ECO:0000256" key="3">
    <source>
        <dbReference type="SAM" id="Phobius"/>
    </source>
</evidence>
<gene>
    <name evidence="5" type="ORF">FNW02_22450</name>
</gene>
<dbReference type="GO" id="GO:0016020">
    <property type="term" value="C:membrane"/>
    <property type="evidence" value="ECO:0007669"/>
    <property type="project" value="UniProtKB-SubCell"/>
</dbReference>
<evidence type="ECO:0000313" key="6">
    <source>
        <dbReference type="Proteomes" id="UP001165986"/>
    </source>
</evidence>
<keyword evidence="6" id="KW-1185">Reference proteome</keyword>
<feature type="domain" description="Cyanobacterial aminoacyl-tRNA synthetase CAAD" evidence="4">
    <location>
        <begin position="60"/>
        <end position="143"/>
    </location>
</feature>
<evidence type="ECO:0000259" key="4">
    <source>
        <dbReference type="Pfam" id="PF14159"/>
    </source>
</evidence>
<comment type="subcellular location">
    <subcellularLocation>
        <location evidence="1">Membrane</location>
        <topology evidence="1">Multi-pass membrane protein</topology>
    </subcellularLocation>
</comment>
<comment type="caution">
    <text evidence="5">The sequence shown here is derived from an EMBL/GenBank/DDBJ whole genome shotgun (WGS) entry which is preliminary data.</text>
</comment>
<dbReference type="InterPro" id="IPR025564">
    <property type="entry name" value="CAAD_dom"/>
</dbReference>
<dbReference type="InterPro" id="IPR033344">
    <property type="entry name" value="CURT1"/>
</dbReference>
<dbReference type="AlphaFoldDB" id="A0AA40VSU1"/>
<protein>
    <recommendedName>
        <fullName evidence="4">Cyanobacterial aminoacyl-tRNA synthetase CAAD domain-containing protein</fullName>
    </recommendedName>
</protein>
<evidence type="ECO:0000256" key="2">
    <source>
        <dbReference type="SAM" id="MobiDB-lite"/>
    </source>
</evidence>
<feature type="transmembrane region" description="Helical" evidence="3">
    <location>
        <begin position="104"/>
        <end position="122"/>
    </location>
</feature>
<dbReference type="PANTHER" id="PTHR33222:SF4">
    <property type="entry name" value="PROTEIN CURVATURE THYLAKOID 1A, CHLOROPLASTIC"/>
    <property type="match status" value="1"/>
</dbReference>
<name>A0AA40VSU1_9NOST</name>
<dbReference type="EMBL" id="VJXY01000027">
    <property type="protein sequence ID" value="MBD6618509.1"/>
    <property type="molecule type" value="Genomic_DNA"/>
</dbReference>
<dbReference type="Proteomes" id="UP001165986">
    <property type="component" value="Unassembled WGS sequence"/>
</dbReference>
<evidence type="ECO:0000313" key="5">
    <source>
        <dbReference type="EMBL" id="MBD6618509.1"/>
    </source>
</evidence>
<feature type="region of interest" description="Disordered" evidence="2">
    <location>
        <begin position="1"/>
        <end position="37"/>
    </location>
</feature>
<dbReference type="PANTHER" id="PTHR33222">
    <property type="match status" value="1"/>
</dbReference>
<evidence type="ECO:0000256" key="1">
    <source>
        <dbReference type="ARBA" id="ARBA00004141"/>
    </source>
</evidence>
<dbReference type="GO" id="GO:0009579">
    <property type="term" value="C:thylakoid"/>
    <property type="evidence" value="ECO:0007669"/>
    <property type="project" value="InterPro"/>
</dbReference>
<reference evidence="5" key="1">
    <citation type="submission" date="2019-07" db="EMBL/GenBank/DDBJ databases">
        <title>Toxilogical consequences of a new and cryptic species of cyanobacteria (Komarekiella delphini-convector) recovered from the epidermis of a bottlenose dolphin and 1500 ft. in the air.</title>
        <authorList>
            <person name="Brown A.O."/>
            <person name="Dvorak P."/>
            <person name="Villanueva C.D."/>
            <person name="Foss A.J."/>
            <person name="Garvey A.D."/>
            <person name="Gibson Q.A."/>
            <person name="Johansen J.R."/>
            <person name="Casamatta D.A."/>
        </authorList>
    </citation>
    <scope>NUCLEOTIDE SEQUENCE</scope>
    <source>
        <strain evidence="5">SJRDD-AB1</strain>
    </source>
</reference>